<name>A0AAW1IJA1_SAPOF</name>
<evidence type="ECO:0000313" key="3">
    <source>
        <dbReference type="Proteomes" id="UP001443914"/>
    </source>
</evidence>
<reference evidence="2" key="1">
    <citation type="submission" date="2024-03" db="EMBL/GenBank/DDBJ databases">
        <title>WGS assembly of Saponaria officinalis var. Norfolk2.</title>
        <authorList>
            <person name="Jenkins J."/>
            <person name="Shu S."/>
            <person name="Grimwood J."/>
            <person name="Barry K."/>
            <person name="Goodstein D."/>
            <person name="Schmutz J."/>
            <person name="Leebens-Mack J."/>
            <person name="Osbourn A."/>
        </authorList>
    </citation>
    <scope>NUCLEOTIDE SEQUENCE [LARGE SCALE GENOMIC DNA]</scope>
    <source>
        <strain evidence="2">JIC</strain>
    </source>
</reference>
<keyword evidence="3" id="KW-1185">Reference proteome</keyword>
<comment type="caution">
    <text evidence="2">The sequence shown here is derived from an EMBL/GenBank/DDBJ whole genome shotgun (WGS) entry which is preliminary data.</text>
</comment>
<dbReference type="AlphaFoldDB" id="A0AAW1IJA1"/>
<keyword evidence="1" id="KW-0732">Signal</keyword>
<evidence type="ECO:0000313" key="2">
    <source>
        <dbReference type="EMBL" id="KAK9689422.1"/>
    </source>
</evidence>
<feature type="chain" id="PRO_5043362728" evidence="1">
    <location>
        <begin position="22"/>
        <end position="67"/>
    </location>
</feature>
<gene>
    <name evidence="2" type="ORF">RND81_09G058700</name>
</gene>
<feature type="signal peptide" evidence="1">
    <location>
        <begin position="1"/>
        <end position="21"/>
    </location>
</feature>
<sequence>MHLQVALSSLPFLVLIQQITSQMSNTSETNWTCTCSSDHQETRGSIIASNYSGSCDCGPGMLPALFN</sequence>
<accession>A0AAW1IJA1</accession>
<proteinExistence type="predicted"/>
<dbReference type="EMBL" id="JBDFQZ010000009">
    <property type="protein sequence ID" value="KAK9689422.1"/>
    <property type="molecule type" value="Genomic_DNA"/>
</dbReference>
<evidence type="ECO:0000256" key="1">
    <source>
        <dbReference type="SAM" id="SignalP"/>
    </source>
</evidence>
<organism evidence="2 3">
    <name type="scientific">Saponaria officinalis</name>
    <name type="common">Common soapwort</name>
    <name type="synonym">Lychnis saponaria</name>
    <dbReference type="NCBI Taxonomy" id="3572"/>
    <lineage>
        <taxon>Eukaryota</taxon>
        <taxon>Viridiplantae</taxon>
        <taxon>Streptophyta</taxon>
        <taxon>Embryophyta</taxon>
        <taxon>Tracheophyta</taxon>
        <taxon>Spermatophyta</taxon>
        <taxon>Magnoliopsida</taxon>
        <taxon>eudicotyledons</taxon>
        <taxon>Gunneridae</taxon>
        <taxon>Pentapetalae</taxon>
        <taxon>Caryophyllales</taxon>
        <taxon>Caryophyllaceae</taxon>
        <taxon>Caryophylleae</taxon>
        <taxon>Saponaria</taxon>
    </lineage>
</organism>
<dbReference type="Proteomes" id="UP001443914">
    <property type="component" value="Unassembled WGS sequence"/>
</dbReference>
<protein>
    <submittedName>
        <fullName evidence="2">Uncharacterized protein</fullName>
    </submittedName>
</protein>